<evidence type="ECO:0000259" key="2">
    <source>
        <dbReference type="Pfam" id="PF13579"/>
    </source>
</evidence>
<protein>
    <submittedName>
        <fullName evidence="3">Glycosyltransferase involved in cell wall biosynthesis</fullName>
    </submittedName>
</protein>
<dbReference type="Gene3D" id="3.40.50.2000">
    <property type="entry name" value="Glycogen Phosphorylase B"/>
    <property type="match status" value="2"/>
</dbReference>
<reference evidence="3 4" key="1">
    <citation type="submission" date="2020-08" db="EMBL/GenBank/DDBJ databases">
        <title>Genomic Encyclopedia of Type Strains, Phase IV (KMG-V): Genome sequencing to study the core and pangenomes of soil and plant-associated prokaryotes.</title>
        <authorList>
            <person name="Whitman W."/>
        </authorList>
    </citation>
    <scope>NUCLEOTIDE SEQUENCE [LARGE SCALE GENOMIC DNA]</scope>
    <source>
        <strain evidence="3 4">M8UP14</strain>
    </source>
</reference>
<evidence type="ECO:0000259" key="1">
    <source>
        <dbReference type="Pfam" id="PF00534"/>
    </source>
</evidence>
<dbReference type="InterPro" id="IPR001296">
    <property type="entry name" value="Glyco_trans_1"/>
</dbReference>
<dbReference type="PANTHER" id="PTHR45947:SF3">
    <property type="entry name" value="SULFOQUINOVOSYL TRANSFERASE SQD2"/>
    <property type="match status" value="1"/>
</dbReference>
<comment type="caution">
    <text evidence="3">The sequence shown here is derived from an EMBL/GenBank/DDBJ whole genome shotgun (WGS) entry which is preliminary data.</text>
</comment>
<dbReference type="PANTHER" id="PTHR45947">
    <property type="entry name" value="SULFOQUINOVOSYL TRANSFERASE SQD2"/>
    <property type="match status" value="1"/>
</dbReference>
<keyword evidence="3" id="KW-0808">Transferase</keyword>
<evidence type="ECO:0000313" key="4">
    <source>
        <dbReference type="Proteomes" id="UP000540989"/>
    </source>
</evidence>
<dbReference type="RefSeq" id="WP_246409279.1">
    <property type="nucleotide sequence ID" value="NZ_JACHIP010000005.1"/>
</dbReference>
<feature type="domain" description="Glycosyl transferase family 1" evidence="1">
    <location>
        <begin position="207"/>
        <end position="378"/>
    </location>
</feature>
<organism evidence="3 4">
    <name type="scientific">Granulicella aggregans</name>
    <dbReference type="NCBI Taxonomy" id="474949"/>
    <lineage>
        <taxon>Bacteria</taxon>
        <taxon>Pseudomonadati</taxon>
        <taxon>Acidobacteriota</taxon>
        <taxon>Terriglobia</taxon>
        <taxon>Terriglobales</taxon>
        <taxon>Acidobacteriaceae</taxon>
        <taxon>Granulicella</taxon>
    </lineage>
</organism>
<gene>
    <name evidence="3" type="ORF">HDF16_003754</name>
</gene>
<accession>A0A7W7ZFU6</accession>
<evidence type="ECO:0000313" key="3">
    <source>
        <dbReference type="EMBL" id="MBB5059031.1"/>
    </source>
</evidence>
<dbReference type="Proteomes" id="UP000540989">
    <property type="component" value="Unassembled WGS sequence"/>
</dbReference>
<keyword evidence="4" id="KW-1185">Reference proteome</keyword>
<sequence>MRILHIIATLAPQAGGPSNSVRRILTAYPGIGSGGEVVTLDDPDEQFLRDISFPVHALGPVSTRFGFSRRLIPWLIANRDRFDGVVVHGLWQYLGYAVRRAINGRKPYLVFTHGMLDPYFRRAHPFKHIKKTLYWLLNEYWVLRNAHRVLFTSEGEAVNAAKSFWPHRWRASVVPYGATAPSGDPAVLVESFLREHPELRKPDGRPRPYLLFLGRIHAKKGCDHLLEAFAKIASRVPDLQLVFAGPDGAAATGLSKASASNMGTSGLKSALVAEAKRLGLAHRVHWTGMLEGDQKWGAFHGCEAFCLPSHQENFGIAVAEALACGKPVLISDKVDIWKEILHDRAAFVGHDNVAGAVSTLESWISLPASERAAMGARALQCFRSRYDMQANASGIVEAFNQAIATKSGKRAVRAEAKLPAL</sequence>
<dbReference type="GO" id="GO:0016757">
    <property type="term" value="F:glycosyltransferase activity"/>
    <property type="evidence" value="ECO:0007669"/>
    <property type="project" value="InterPro"/>
</dbReference>
<name>A0A7W7ZFU6_9BACT</name>
<dbReference type="Pfam" id="PF00534">
    <property type="entry name" value="Glycos_transf_1"/>
    <property type="match status" value="1"/>
</dbReference>
<dbReference type="InterPro" id="IPR028098">
    <property type="entry name" value="Glyco_trans_4-like_N"/>
</dbReference>
<dbReference type="EMBL" id="JACHIP010000005">
    <property type="protein sequence ID" value="MBB5059031.1"/>
    <property type="molecule type" value="Genomic_DNA"/>
</dbReference>
<dbReference type="AlphaFoldDB" id="A0A7W7ZFU6"/>
<proteinExistence type="predicted"/>
<dbReference type="Pfam" id="PF13579">
    <property type="entry name" value="Glyco_trans_4_4"/>
    <property type="match status" value="1"/>
</dbReference>
<dbReference type="InterPro" id="IPR050194">
    <property type="entry name" value="Glycosyltransferase_grp1"/>
</dbReference>
<feature type="domain" description="Glycosyltransferase subfamily 4-like N-terminal" evidence="2">
    <location>
        <begin position="15"/>
        <end position="177"/>
    </location>
</feature>
<dbReference type="SUPFAM" id="SSF53756">
    <property type="entry name" value="UDP-Glycosyltransferase/glycogen phosphorylase"/>
    <property type="match status" value="1"/>
</dbReference>